<evidence type="ECO:0000313" key="6">
    <source>
        <dbReference type="Proteomes" id="UP000279911"/>
    </source>
</evidence>
<accession>A0A3R9FGS2</accession>
<comment type="caution">
    <text evidence="5">The sequence shown here is derived from an EMBL/GenBank/DDBJ whole genome shotgun (WGS) entry which is preliminary data.</text>
</comment>
<evidence type="ECO:0000256" key="3">
    <source>
        <dbReference type="ARBA" id="ARBA00034003"/>
    </source>
</evidence>
<dbReference type="PROSITE" id="PS50160">
    <property type="entry name" value="DNA_LIGASE_A3"/>
    <property type="match status" value="1"/>
</dbReference>
<proteinExistence type="inferred from homology"/>
<keyword evidence="2" id="KW-0436">Ligase</keyword>
<feature type="domain" description="ATP-dependent DNA ligase family profile" evidence="4">
    <location>
        <begin position="93"/>
        <end position="181"/>
    </location>
</feature>
<gene>
    <name evidence="5" type="ORF">EJA10_07515</name>
</gene>
<dbReference type="PANTHER" id="PTHR45674">
    <property type="entry name" value="DNA LIGASE 1/3 FAMILY MEMBER"/>
    <property type="match status" value="1"/>
</dbReference>
<dbReference type="GO" id="GO:0006281">
    <property type="term" value="P:DNA repair"/>
    <property type="evidence" value="ECO:0007669"/>
    <property type="project" value="InterPro"/>
</dbReference>
<protein>
    <recommendedName>
        <fullName evidence="4">ATP-dependent DNA ligase family profile domain-containing protein</fullName>
    </recommendedName>
</protein>
<sequence length="276" mass="32300">MFIKPMLLQKTNDPFDNDKYITELKLDGIRIILSKWEGKVKLYTRHNNDVTSKFKELLDLNVPNGTVLDGEVVVTDPHTGKPDFEVTMERFMSLKTNHTIMFCIFDVLYWEGHKTTQMPLIERKKLLGEVLPSHPHVTPVKWIVGNGKAYFNLVKEQALEGVVFKRIDSIYQHKRSHDWLKCINYQFGSYFITGVRKDQFGVMLGKEENNKIINLGVMEFVPPEARKKIYRESNELITNETDEWIFLKAKLQCEVKYRNLTKKGLLRIPSFVDWVS</sequence>
<comment type="similarity">
    <text evidence="1">Belongs to the ATP-dependent DNA ligase family.</text>
</comment>
<dbReference type="Gene3D" id="3.30.470.30">
    <property type="entry name" value="DNA ligase/mRNA capping enzyme"/>
    <property type="match status" value="1"/>
</dbReference>
<dbReference type="NCBIfam" id="NF005796">
    <property type="entry name" value="PRK07636.1"/>
    <property type="match status" value="1"/>
</dbReference>
<evidence type="ECO:0000313" key="5">
    <source>
        <dbReference type="EMBL" id="RSD27623.1"/>
    </source>
</evidence>
<dbReference type="AlphaFoldDB" id="A0A3R9FGS2"/>
<dbReference type="InterPro" id="IPR050191">
    <property type="entry name" value="ATP-dep_DNA_ligase"/>
</dbReference>
<evidence type="ECO:0000256" key="1">
    <source>
        <dbReference type="ARBA" id="ARBA00007572"/>
    </source>
</evidence>
<name>A0A3R9FGS2_9BACI</name>
<dbReference type="PANTHER" id="PTHR45674:SF4">
    <property type="entry name" value="DNA LIGASE 1"/>
    <property type="match status" value="1"/>
</dbReference>
<dbReference type="InterPro" id="IPR016059">
    <property type="entry name" value="DNA_ligase_ATP-dep_CS"/>
</dbReference>
<dbReference type="Pfam" id="PF01068">
    <property type="entry name" value="DNA_ligase_A_M"/>
    <property type="match status" value="1"/>
</dbReference>
<dbReference type="GO" id="GO:0005524">
    <property type="term" value="F:ATP binding"/>
    <property type="evidence" value="ECO:0007669"/>
    <property type="project" value="InterPro"/>
</dbReference>
<dbReference type="GO" id="GO:0003910">
    <property type="term" value="F:DNA ligase (ATP) activity"/>
    <property type="evidence" value="ECO:0007669"/>
    <property type="project" value="UniProtKB-EC"/>
</dbReference>
<dbReference type="SUPFAM" id="SSF50249">
    <property type="entry name" value="Nucleic acid-binding proteins"/>
    <property type="match status" value="1"/>
</dbReference>
<comment type="catalytic activity">
    <reaction evidence="3">
        <text>ATP + (deoxyribonucleotide)n-3'-hydroxyl + 5'-phospho-(deoxyribonucleotide)m = (deoxyribonucleotide)n+m + AMP + diphosphate.</text>
        <dbReference type="EC" id="6.5.1.1"/>
    </reaction>
</comment>
<dbReference type="OrthoDB" id="5503604at2"/>
<dbReference type="EMBL" id="RSFW01000010">
    <property type="protein sequence ID" value="RSD27623.1"/>
    <property type="molecule type" value="Genomic_DNA"/>
</dbReference>
<dbReference type="Proteomes" id="UP000279911">
    <property type="component" value="Unassembled WGS sequence"/>
</dbReference>
<dbReference type="PROSITE" id="PS00697">
    <property type="entry name" value="DNA_LIGASE_A1"/>
    <property type="match status" value="1"/>
</dbReference>
<dbReference type="InterPro" id="IPR012340">
    <property type="entry name" value="NA-bd_OB-fold"/>
</dbReference>
<dbReference type="InterPro" id="IPR012310">
    <property type="entry name" value="DNA_ligase_ATP-dep_cent"/>
</dbReference>
<dbReference type="CDD" id="cd07906">
    <property type="entry name" value="Adenylation_DNA_ligase_LigD_LigC"/>
    <property type="match status" value="1"/>
</dbReference>
<dbReference type="SUPFAM" id="SSF56091">
    <property type="entry name" value="DNA ligase/mRNA capping enzyme, catalytic domain"/>
    <property type="match status" value="1"/>
</dbReference>
<dbReference type="GO" id="GO:0006310">
    <property type="term" value="P:DNA recombination"/>
    <property type="evidence" value="ECO:0007669"/>
    <property type="project" value="InterPro"/>
</dbReference>
<evidence type="ECO:0000259" key="4">
    <source>
        <dbReference type="PROSITE" id="PS50160"/>
    </source>
</evidence>
<dbReference type="Gene3D" id="3.30.1490.70">
    <property type="match status" value="1"/>
</dbReference>
<evidence type="ECO:0000256" key="2">
    <source>
        <dbReference type="ARBA" id="ARBA00022598"/>
    </source>
</evidence>
<dbReference type="RefSeq" id="WP_125479404.1">
    <property type="nucleotide sequence ID" value="NZ_RSFW01000010.1"/>
</dbReference>
<reference evidence="6" key="1">
    <citation type="submission" date="2018-12" db="EMBL/GenBank/DDBJ databases">
        <title>Bacillus chawlae sp. nov., Bacillus glennii sp. nov., and Bacillus saganii sp. nov. Isolated from the Vehicle Assembly Building at Kennedy Space Center where the Viking Spacecraft were Assembled.</title>
        <authorList>
            <person name="Seuylemezian A."/>
            <person name="Vaishampayan P."/>
        </authorList>
    </citation>
    <scope>NUCLEOTIDE SEQUENCE [LARGE SCALE GENOMIC DNA]</scope>
    <source>
        <strain evidence="6">DSM 13966</strain>
    </source>
</reference>
<organism evidence="5 6">
    <name type="scientific">Mesobacillus subterraneus</name>
    <dbReference type="NCBI Taxonomy" id="285983"/>
    <lineage>
        <taxon>Bacteria</taxon>
        <taxon>Bacillati</taxon>
        <taxon>Bacillota</taxon>
        <taxon>Bacilli</taxon>
        <taxon>Bacillales</taxon>
        <taxon>Bacillaceae</taxon>
        <taxon>Mesobacillus</taxon>
    </lineage>
</organism>